<dbReference type="Gene3D" id="3.40.50.300">
    <property type="entry name" value="P-loop containing nucleotide triphosphate hydrolases"/>
    <property type="match status" value="1"/>
</dbReference>
<reference evidence="2" key="1">
    <citation type="journal article" date="2014" name="Front. Microbiol.">
        <title>High frequency of phylogenetically diverse reductive dehalogenase-homologous genes in deep subseafloor sedimentary metagenomes.</title>
        <authorList>
            <person name="Kawai M."/>
            <person name="Futagami T."/>
            <person name="Toyoda A."/>
            <person name="Takaki Y."/>
            <person name="Nishi S."/>
            <person name="Hori S."/>
            <person name="Arai W."/>
            <person name="Tsubouchi T."/>
            <person name="Morono Y."/>
            <person name="Uchiyama I."/>
            <person name="Ito T."/>
            <person name="Fujiyama A."/>
            <person name="Inagaki F."/>
            <person name="Takami H."/>
        </authorList>
    </citation>
    <scope>NUCLEOTIDE SEQUENCE</scope>
    <source>
        <strain evidence="2">Expedition CK06-06</strain>
    </source>
</reference>
<feature type="domain" description="ABC transporter" evidence="1">
    <location>
        <begin position="30"/>
        <end position="96"/>
    </location>
</feature>
<comment type="caution">
    <text evidence="2">The sequence shown here is derived from an EMBL/GenBank/DDBJ whole genome shotgun (WGS) entry which is preliminary data.</text>
</comment>
<dbReference type="InterPro" id="IPR003439">
    <property type="entry name" value="ABC_transporter-like_ATP-bd"/>
</dbReference>
<sequence>MKKNTLLEVKNLTKLYTSGYVRTAEVIGAKKVSFDMKKGEIFCLVGESGSGKTTVGNIILRLIKPSSGKVLLNGKDVFSYDKRVYWRKVQAVFQDPYSSFNFF</sequence>
<dbReference type="PANTHER" id="PTHR43230:SF3">
    <property type="entry name" value="ABC-TYPE DIPEPTIDE_OLIGOPEPTIDE TRANSPORT SYSTEM, ATPASE COMPONENT"/>
    <property type="match status" value="1"/>
</dbReference>
<dbReference type="SUPFAM" id="SSF52540">
    <property type="entry name" value="P-loop containing nucleoside triphosphate hydrolases"/>
    <property type="match status" value="1"/>
</dbReference>
<evidence type="ECO:0000313" key="2">
    <source>
        <dbReference type="EMBL" id="GAI16393.1"/>
    </source>
</evidence>
<evidence type="ECO:0000259" key="1">
    <source>
        <dbReference type="Pfam" id="PF00005"/>
    </source>
</evidence>
<dbReference type="GO" id="GO:0016887">
    <property type="term" value="F:ATP hydrolysis activity"/>
    <property type="evidence" value="ECO:0007669"/>
    <property type="project" value="InterPro"/>
</dbReference>
<dbReference type="AlphaFoldDB" id="X1LBB5"/>
<accession>X1LBB5</accession>
<dbReference type="InterPro" id="IPR027417">
    <property type="entry name" value="P-loop_NTPase"/>
</dbReference>
<name>X1LBB5_9ZZZZ</name>
<organism evidence="2">
    <name type="scientific">marine sediment metagenome</name>
    <dbReference type="NCBI Taxonomy" id="412755"/>
    <lineage>
        <taxon>unclassified sequences</taxon>
        <taxon>metagenomes</taxon>
        <taxon>ecological metagenomes</taxon>
    </lineage>
</organism>
<protein>
    <recommendedName>
        <fullName evidence="1">ABC transporter domain-containing protein</fullName>
    </recommendedName>
</protein>
<dbReference type="GO" id="GO:0005524">
    <property type="term" value="F:ATP binding"/>
    <property type="evidence" value="ECO:0007669"/>
    <property type="project" value="InterPro"/>
</dbReference>
<gene>
    <name evidence="2" type="ORF">S06H3_16383</name>
</gene>
<dbReference type="PANTHER" id="PTHR43230">
    <property type="entry name" value="ABC-TYPE DIPEPTIDE/OLIGOPEPTIDE TRANSPORT SYSTEM, ATPASE COMPONENT"/>
    <property type="match status" value="1"/>
</dbReference>
<dbReference type="Pfam" id="PF00005">
    <property type="entry name" value="ABC_tran"/>
    <property type="match status" value="1"/>
</dbReference>
<proteinExistence type="predicted"/>
<dbReference type="EMBL" id="BARV01008102">
    <property type="protein sequence ID" value="GAI16393.1"/>
    <property type="molecule type" value="Genomic_DNA"/>
</dbReference>